<accession>A0A0A1YIH1</accession>
<dbReference type="SUPFAM" id="SSF51182">
    <property type="entry name" value="RmlC-like cupins"/>
    <property type="match status" value="1"/>
</dbReference>
<dbReference type="STRING" id="1395571.TMS3_0109335"/>
<comment type="caution">
    <text evidence="1">The sequence shown here is derived from an EMBL/GenBank/DDBJ whole genome shotgun (WGS) entry which is preliminary data.</text>
</comment>
<dbReference type="InterPro" id="IPR011051">
    <property type="entry name" value="RmlC_Cupin_sf"/>
</dbReference>
<gene>
    <name evidence="1" type="ORF">TMS3_0109335</name>
</gene>
<dbReference type="Gene3D" id="2.60.120.10">
    <property type="entry name" value="Jelly Rolls"/>
    <property type="match status" value="2"/>
</dbReference>
<evidence type="ECO:0000313" key="2">
    <source>
        <dbReference type="Proteomes" id="UP000030063"/>
    </source>
</evidence>
<dbReference type="CDD" id="cd06989">
    <property type="entry name" value="cupin_DRT102"/>
    <property type="match status" value="1"/>
</dbReference>
<evidence type="ECO:0008006" key="3">
    <source>
        <dbReference type="Google" id="ProtNLM"/>
    </source>
</evidence>
<evidence type="ECO:0000313" key="1">
    <source>
        <dbReference type="EMBL" id="KFX69710.1"/>
    </source>
</evidence>
<proteinExistence type="predicted"/>
<protein>
    <recommendedName>
        <fullName evidence="3">DUF4437 domain-containing protein</fullName>
    </recommendedName>
</protein>
<dbReference type="eggNOG" id="COG1917">
    <property type="taxonomic scope" value="Bacteria"/>
</dbReference>
<dbReference type="Proteomes" id="UP000030063">
    <property type="component" value="Unassembled WGS sequence"/>
</dbReference>
<keyword evidence="2" id="KW-1185">Reference proteome</keyword>
<reference evidence="1 2" key="1">
    <citation type="journal article" date="2014" name="Genome Announc.">
        <title>Draft Genome Sequence of Petroleum Oil-Degrading Marine Bacterium Pseudomonas taeanensis Strain MS-3, Isolated from a Crude Oil-Contaminated Seashore.</title>
        <authorList>
            <person name="Lee S.Y."/>
            <person name="Kim S.H."/>
            <person name="Lee D.G."/>
            <person name="Shin S."/>
            <person name="Yun S.H."/>
            <person name="Choi C.W."/>
            <person name="Chung Y.H."/>
            <person name="Choi J.S."/>
            <person name="Kahng H.Y."/>
            <person name="Kim S.I."/>
        </authorList>
    </citation>
    <scope>NUCLEOTIDE SEQUENCE [LARGE SCALE GENOMIC DNA]</scope>
    <source>
        <strain evidence="1 2">MS-3</strain>
    </source>
</reference>
<organism evidence="1 2">
    <name type="scientific">Pseudomonas taeanensis MS-3</name>
    <dbReference type="NCBI Taxonomy" id="1395571"/>
    <lineage>
        <taxon>Bacteria</taxon>
        <taxon>Pseudomonadati</taxon>
        <taxon>Pseudomonadota</taxon>
        <taxon>Gammaproteobacteria</taxon>
        <taxon>Pseudomonadales</taxon>
        <taxon>Pseudomonadaceae</taxon>
        <taxon>Pseudomonas</taxon>
    </lineage>
</organism>
<dbReference type="InterPro" id="IPR014710">
    <property type="entry name" value="RmlC-like_jellyroll"/>
</dbReference>
<name>A0A0A1YIH1_9PSED</name>
<dbReference type="Pfam" id="PF14499">
    <property type="entry name" value="DUF4437"/>
    <property type="match status" value="1"/>
</dbReference>
<dbReference type="EMBL" id="AWSQ01000002">
    <property type="protein sequence ID" value="KFX69710.1"/>
    <property type="molecule type" value="Genomic_DNA"/>
</dbReference>
<sequence length="278" mass="30127">MVNKTSQALALSIALALSPAITLSDEFRSQVVTADEVKWGYLNPLRGENSPGAADLWGDRNIDTATGMLVRFKKGFASPPHIHNISYRGIVIEGMMHNDDPGAEKMWMPAGSFWAQPAGEDHITAASGEDNLIYLEIDSGPYLVQPSDQHFDNGERPVNLHESNLVWLDHGDLKPTHGQPAGITQLWGSHQPGALSGTMVRLAPGYRGSIGTDASEFRGVVIQGDVAYRSTDLKETKTLKAGSYFASAGTFNHEVSTTDGGALIYIRTDGNYELTTRQ</sequence>
<dbReference type="InterPro" id="IPR028013">
    <property type="entry name" value="DUF4437"/>
</dbReference>
<dbReference type="AlphaFoldDB" id="A0A0A1YIH1"/>